<feature type="region of interest" description="Disordered" evidence="2">
    <location>
        <begin position="89"/>
        <end position="110"/>
    </location>
</feature>
<reference evidence="5 6" key="1">
    <citation type="journal article" date="2023" name="Commun. Biol.">
        <title>Reorganization of the ancestral sex-determining regions during the evolution of trioecy in Pleodorina starrii.</title>
        <authorList>
            <person name="Takahashi K."/>
            <person name="Suzuki S."/>
            <person name="Kawai-Toyooka H."/>
            <person name="Yamamoto K."/>
            <person name="Hamaji T."/>
            <person name="Ootsuki R."/>
            <person name="Yamaguchi H."/>
            <person name="Kawachi M."/>
            <person name="Higashiyama T."/>
            <person name="Nozaki H."/>
        </authorList>
    </citation>
    <scope>NUCLEOTIDE SEQUENCE [LARGE SCALE GENOMIC DNA]</scope>
    <source>
        <strain evidence="5 6">NIES-4479</strain>
    </source>
</reference>
<comment type="caution">
    <text evidence="5">The sequence shown here is derived from an EMBL/GenBank/DDBJ whole genome shotgun (WGS) entry which is preliminary data.</text>
</comment>
<keyword evidence="3" id="KW-1133">Transmembrane helix</keyword>
<feature type="transmembrane region" description="Helical" evidence="3">
    <location>
        <begin position="214"/>
        <end position="234"/>
    </location>
</feature>
<proteinExistence type="predicted"/>
<feature type="transmembrane region" description="Helical" evidence="3">
    <location>
        <begin position="147"/>
        <end position="169"/>
    </location>
</feature>
<dbReference type="PANTHER" id="PTHR11247">
    <property type="entry name" value="PALMITOYL-PROTEIN THIOESTERASE/DOLICHYLDIPHOSPHATASE 1"/>
    <property type="match status" value="1"/>
</dbReference>
<evidence type="ECO:0000313" key="5">
    <source>
        <dbReference type="EMBL" id="GLC49022.1"/>
    </source>
</evidence>
<keyword evidence="1" id="KW-0378">Hydrolase</keyword>
<name>A0A9W6BBG2_9CHLO</name>
<dbReference type="Proteomes" id="UP001165080">
    <property type="component" value="Unassembled WGS sequence"/>
</dbReference>
<dbReference type="GO" id="GO:0006487">
    <property type="term" value="P:protein N-linked glycosylation"/>
    <property type="evidence" value="ECO:0007669"/>
    <property type="project" value="TreeGrafter"/>
</dbReference>
<gene>
    <name evidence="5" type="primary">PLEST006708</name>
    <name evidence="5" type="ORF">PLESTB_000173900</name>
</gene>
<dbReference type="GO" id="GO:0008610">
    <property type="term" value="P:lipid biosynthetic process"/>
    <property type="evidence" value="ECO:0007669"/>
    <property type="project" value="TreeGrafter"/>
</dbReference>
<feature type="transmembrane region" description="Helical" evidence="3">
    <location>
        <begin position="278"/>
        <end position="297"/>
    </location>
</feature>
<keyword evidence="3" id="KW-0812">Transmembrane</keyword>
<accession>A0A9W6BBG2</accession>
<dbReference type="GO" id="GO:0005789">
    <property type="term" value="C:endoplasmic reticulum membrane"/>
    <property type="evidence" value="ECO:0007669"/>
    <property type="project" value="TreeGrafter"/>
</dbReference>
<dbReference type="AlphaFoldDB" id="A0A9W6BBG2"/>
<dbReference type="GO" id="GO:0047874">
    <property type="term" value="F:dolichyldiphosphatase activity"/>
    <property type="evidence" value="ECO:0007669"/>
    <property type="project" value="TreeGrafter"/>
</dbReference>
<feature type="transmembrane region" description="Helical" evidence="3">
    <location>
        <begin position="189"/>
        <end position="208"/>
    </location>
</feature>
<dbReference type="OrthoDB" id="302705at2759"/>
<dbReference type="SUPFAM" id="SSF48317">
    <property type="entry name" value="Acid phosphatase/Vanadium-dependent haloperoxidase"/>
    <property type="match status" value="1"/>
</dbReference>
<feature type="transmembrane region" description="Helical" evidence="3">
    <location>
        <begin position="241"/>
        <end position="258"/>
    </location>
</feature>
<feature type="domain" description="Phosphatidic acid phosphatase type 2/haloperoxidase" evidence="4">
    <location>
        <begin position="148"/>
        <end position="259"/>
    </location>
</feature>
<evidence type="ECO:0000259" key="4">
    <source>
        <dbReference type="SMART" id="SM00014"/>
    </source>
</evidence>
<dbReference type="PANTHER" id="PTHR11247:SF40">
    <property type="entry name" value="LIPID PHOSPHATE PHOSPHATASE EPSILON 1, CHLOROPLASTIC"/>
    <property type="match status" value="1"/>
</dbReference>
<evidence type="ECO:0000256" key="3">
    <source>
        <dbReference type="SAM" id="Phobius"/>
    </source>
</evidence>
<dbReference type="InterPro" id="IPR036938">
    <property type="entry name" value="PAP2/HPO_sf"/>
</dbReference>
<sequence length="317" mass="32966">MAQYCSTIQRHTRQQLRTGALSAHPVCARRSLTRGRTPLLTCCTSPSLSISYPSQRLTPASVASVPASSCPSTSARPFATRCSAAGDSVSLGAAEPGDEPIPQRHSGRGMAASQSRSTALLAIINDLTKWAVSAAVFAVLLARRDLAVAWCVLGSIIASFLNKALKYIINEQRPPSARKADPGMPSSHANSLAFLGLYTALVLGHGAAPLTSTTGPVAAAAVLALSCFLTWLRVRLGYHTTPQVVVGYGLGAATAAAWHQLGTRHALEALAAAPEQRMALYGCTAVAVLLFAVRNVLAWFKERGDGAGPGKAAAKAA</sequence>
<dbReference type="SMART" id="SM00014">
    <property type="entry name" value="acidPPc"/>
    <property type="match status" value="1"/>
</dbReference>
<evidence type="ECO:0000313" key="6">
    <source>
        <dbReference type="Proteomes" id="UP001165080"/>
    </source>
</evidence>
<keyword evidence="6" id="KW-1185">Reference proteome</keyword>
<dbReference type="Pfam" id="PF01569">
    <property type="entry name" value="PAP2"/>
    <property type="match status" value="1"/>
</dbReference>
<dbReference type="Gene3D" id="1.20.144.10">
    <property type="entry name" value="Phosphatidic acid phosphatase type 2/haloperoxidase"/>
    <property type="match status" value="1"/>
</dbReference>
<evidence type="ECO:0000256" key="2">
    <source>
        <dbReference type="SAM" id="MobiDB-lite"/>
    </source>
</evidence>
<dbReference type="InterPro" id="IPR000326">
    <property type="entry name" value="PAP2/HPO"/>
</dbReference>
<dbReference type="EMBL" id="BRXU01000002">
    <property type="protein sequence ID" value="GLC49022.1"/>
    <property type="molecule type" value="Genomic_DNA"/>
</dbReference>
<feature type="transmembrane region" description="Helical" evidence="3">
    <location>
        <begin position="118"/>
        <end position="141"/>
    </location>
</feature>
<organism evidence="5 6">
    <name type="scientific">Pleodorina starrii</name>
    <dbReference type="NCBI Taxonomy" id="330485"/>
    <lineage>
        <taxon>Eukaryota</taxon>
        <taxon>Viridiplantae</taxon>
        <taxon>Chlorophyta</taxon>
        <taxon>core chlorophytes</taxon>
        <taxon>Chlorophyceae</taxon>
        <taxon>CS clade</taxon>
        <taxon>Chlamydomonadales</taxon>
        <taxon>Volvocaceae</taxon>
        <taxon>Pleodorina</taxon>
    </lineage>
</organism>
<evidence type="ECO:0000256" key="1">
    <source>
        <dbReference type="ARBA" id="ARBA00022801"/>
    </source>
</evidence>
<keyword evidence="3" id="KW-0472">Membrane</keyword>
<protein>
    <recommendedName>
        <fullName evidence="4">Phosphatidic acid phosphatase type 2/haloperoxidase domain-containing protein</fullName>
    </recommendedName>
</protein>